<reference evidence="4 5" key="1">
    <citation type="journal article" date="2013" name="Curr. Biol.">
        <title>The Genome of the Foraminiferan Reticulomyxa filosa.</title>
        <authorList>
            <person name="Glockner G."/>
            <person name="Hulsmann N."/>
            <person name="Schleicher M."/>
            <person name="Noegel A.A."/>
            <person name="Eichinger L."/>
            <person name="Gallinger C."/>
            <person name="Pawlowski J."/>
            <person name="Sierra R."/>
            <person name="Euteneuer U."/>
            <person name="Pillet L."/>
            <person name="Moustafa A."/>
            <person name="Platzer M."/>
            <person name="Groth M."/>
            <person name="Szafranski K."/>
            <person name="Schliwa M."/>
        </authorList>
    </citation>
    <scope>NUCLEOTIDE SEQUENCE [LARGE SCALE GENOMIC DNA]</scope>
</reference>
<dbReference type="GO" id="GO:0003743">
    <property type="term" value="F:translation initiation factor activity"/>
    <property type="evidence" value="ECO:0007669"/>
    <property type="project" value="UniProtKB-KW"/>
</dbReference>
<feature type="non-terminal residue" evidence="4">
    <location>
        <position position="1"/>
    </location>
</feature>
<dbReference type="GO" id="GO:0000049">
    <property type="term" value="F:tRNA binding"/>
    <property type="evidence" value="ECO:0007669"/>
    <property type="project" value="TreeGrafter"/>
</dbReference>
<gene>
    <name evidence="4" type="ORF">RFI_11147</name>
</gene>
<dbReference type="Proteomes" id="UP000023152">
    <property type="component" value="Unassembled WGS sequence"/>
</dbReference>
<sequence>ADGALMVVDSSRPCPGPQTVQHTNAAYVLGVLTNDYTDQPKVNNYEKYTKVIVSQNKIDLVEEKEACLHYESIKNFLRSYSNHLAIETPILPISAQSKLNIDALLMIITKRLPPYSARLIPRQQTKSVVPLLTISNKFAKSPLDDQELRINIIRSFDVNRGMELKEATDVDKIQG</sequence>
<dbReference type="AlphaFoldDB" id="X6NKT9"/>
<dbReference type="GO" id="GO:0001731">
    <property type="term" value="P:formation of translation preinitiation complex"/>
    <property type="evidence" value="ECO:0007669"/>
    <property type="project" value="TreeGrafter"/>
</dbReference>
<dbReference type="SUPFAM" id="SSF52540">
    <property type="entry name" value="P-loop containing nucleoside triphosphate hydrolases"/>
    <property type="match status" value="1"/>
</dbReference>
<dbReference type="InterPro" id="IPR027417">
    <property type="entry name" value="P-loop_NTPase"/>
</dbReference>
<dbReference type="GO" id="GO:0005525">
    <property type="term" value="F:GTP binding"/>
    <property type="evidence" value="ECO:0007669"/>
    <property type="project" value="UniProtKB-KW"/>
</dbReference>
<dbReference type="Gene3D" id="3.40.50.300">
    <property type="entry name" value="P-loop containing nucleotide triphosphate hydrolases"/>
    <property type="match status" value="1"/>
</dbReference>
<comment type="caution">
    <text evidence="4">The sequence shown here is derived from an EMBL/GenBank/DDBJ whole genome shotgun (WGS) entry which is preliminary data.</text>
</comment>
<keyword evidence="1" id="KW-0547">Nucleotide-binding</keyword>
<evidence type="ECO:0000256" key="3">
    <source>
        <dbReference type="ARBA" id="ARBA00023134"/>
    </source>
</evidence>
<dbReference type="InterPro" id="IPR050543">
    <property type="entry name" value="eIF2G"/>
</dbReference>
<accession>X6NKT9</accession>
<dbReference type="PANTHER" id="PTHR42854:SF3">
    <property type="entry name" value="EUKARYOTIC TRANSLATION INITIATION FACTOR 2 SUBUNIT 3-RELATED"/>
    <property type="match status" value="1"/>
</dbReference>
<keyword evidence="2" id="KW-0648">Protein biosynthesis</keyword>
<keyword evidence="4" id="KW-0396">Initiation factor</keyword>
<dbReference type="PANTHER" id="PTHR42854">
    <property type="entry name" value="EUKARYOTIC TRANSLATION INITIATION FACTOR 2 SUBUNIT 3 FAMILY MEMBER"/>
    <property type="match status" value="1"/>
</dbReference>
<evidence type="ECO:0000313" key="4">
    <source>
        <dbReference type="EMBL" id="ETO25987.1"/>
    </source>
</evidence>
<dbReference type="OrthoDB" id="1045173at2759"/>
<keyword evidence="3" id="KW-0342">GTP-binding</keyword>
<proteinExistence type="predicted"/>
<keyword evidence="5" id="KW-1185">Reference proteome</keyword>
<organism evidence="4 5">
    <name type="scientific">Reticulomyxa filosa</name>
    <dbReference type="NCBI Taxonomy" id="46433"/>
    <lineage>
        <taxon>Eukaryota</taxon>
        <taxon>Sar</taxon>
        <taxon>Rhizaria</taxon>
        <taxon>Retaria</taxon>
        <taxon>Foraminifera</taxon>
        <taxon>Monothalamids</taxon>
        <taxon>Reticulomyxidae</taxon>
        <taxon>Reticulomyxa</taxon>
    </lineage>
</organism>
<name>X6NKT9_RETFI</name>
<protein>
    <submittedName>
        <fullName evidence="4">Translation initiation factor 2 gamma subunit</fullName>
    </submittedName>
</protein>
<dbReference type="EMBL" id="ASPP01008160">
    <property type="protein sequence ID" value="ETO25987.1"/>
    <property type="molecule type" value="Genomic_DNA"/>
</dbReference>
<evidence type="ECO:0000313" key="5">
    <source>
        <dbReference type="Proteomes" id="UP000023152"/>
    </source>
</evidence>
<evidence type="ECO:0000256" key="1">
    <source>
        <dbReference type="ARBA" id="ARBA00022741"/>
    </source>
</evidence>
<evidence type="ECO:0000256" key="2">
    <source>
        <dbReference type="ARBA" id="ARBA00022917"/>
    </source>
</evidence>
<dbReference type="GO" id="GO:0005829">
    <property type="term" value="C:cytosol"/>
    <property type="evidence" value="ECO:0007669"/>
    <property type="project" value="TreeGrafter"/>
</dbReference>